<dbReference type="AlphaFoldDB" id="A0AA39WEH9"/>
<feature type="region of interest" description="Disordered" evidence="3">
    <location>
        <begin position="579"/>
        <end position="632"/>
    </location>
</feature>
<feature type="compositionally biased region" description="Low complexity" evidence="3">
    <location>
        <begin position="611"/>
        <end position="620"/>
    </location>
</feature>
<dbReference type="SMART" id="SM00320">
    <property type="entry name" value="WD40"/>
    <property type="match status" value="3"/>
</dbReference>
<dbReference type="GO" id="GO:1990757">
    <property type="term" value="F:ubiquitin ligase activator activity"/>
    <property type="evidence" value="ECO:0007669"/>
    <property type="project" value="TreeGrafter"/>
</dbReference>
<evidence type="ECO:0000313" key="4">
    <source>
        <dbReference type="EMBL" id="KAK0613906.1"/>
    </source>
</evidence>
<name>A0AA39WEH9_9PEZI</name>
<gene>
    <name evidence="4" type="ORF">B0T14DRAFT_539594</name>
</gene>
<dbReference type="EMBL" id="JAULSU010000006">
    <property type="protein sequence ID" value="KAK0613906.1"/>
    <property type="molecule type" value="Genomic_DNA"/>
</dbReference>
<dbReference type="GO" id="GO:0031145">
    <property type="term" value="P:anaphase-promoting complex-dependent catabolic process"/>
    <property type="evidence" value="ECO:0007669"/>
    <property type="project" value="TreeGrafter"/>
</dbReference>
<evidence type="ECO:0000256" key="3">
    <source>
        <dbReference type="SAM" id="MobiDB-lite"/>
    </source>
</evidence>
<evidence type="ECO:0000256" key="1">
    <source>
        <dbReference type="ARBA" id="ARBA00022574"/>
    </source>
</evidence>
<organism evidence="4 5">
    <name type="scientific">Immersiella caudata</name>
    <dbReference type="NCBI Taxonomy" id="314043"/>
    <lineage>
        <taxon>Eukaryota</taxon>
        <taxon>Fungi</taxon>
        <taxon>Dikarya</taxon>
        <taxon>Ascomycota</taxon>
        <taxon>Pezizomycotina</taxon>
        <taxon>Sordariomycetes</taxon>
        <taxon>Sordariomycetidae</taxon>
        <taxon>Sordariales</taxon>
        <taxon>Lasiosphaeriaceae</taxon>
        <taxon>Immersiella</taxon>
    </lineage>
</organism>
<dbReference type="GO" id="GO:0010997">
    <property type="term" value="F:anaphase-promoting complex binding"/>
    <property type="evidence" value="ECO:0007669"/>
    <property type="project" value="InterPro"/>
</dbReference>
<comment type="caution">
    <text evidence="4">The sequence shown here is derived from an EMBL/GenBank/DDBJ whole genome shotgun (WGS) entry which is preliminary data.</text>
</comment>
<evidence type="ECO:0000256" key="2">
    <source>
        <dbReference type="ARBA" id="ARBA00022737"/>
    </source>
</evidence>
<dbReference type="GO" id="GO:1905786">
    <property type="term" value="P:positive regulation of anaphase-promoting complex-dependent catabolic process"/>
    <property type="evidence" value="ECO:0007669"/>
    <property type="project" value="TreeGrafter"/>
</dbReference>
<keyword evidence="2" id="KW-0677">Repeat</keyword>
<dbReference type="Proteomes" id="UP001175000">
    <property type="component" value="Unassembled WGS sequence"/>
</dbReference>
<feature type="region of interest" description="Disordered" evidence="3">
    <location>
        <begin position="1"/>
        <end position="98"/>
    </location>
</feature>
<dbReference type="PANTHER" id="PTHR19918:SF5">
    <property type="entry name" value="MEIOSIS-SPECIFIC APC_C ACTIVATOR PROTEIN AMA1"/>
    <property type="match status" value="1"/>
</dbReference>
<sequence>MTFTPSTPPKAKLRRRSYTINLPPCFTHSPSDSGYGSGSGSPPSPKKKPKGLWMLGDGNQSDFDDPSEDPFASKDEGDDVVVEFWDGPNTRTKQKSKPVTFPVRLARPRPKIPPSFLSGTDIRLPKRSSDLSLARYTARSQKHPDRFIPSRSDSANAVDKYRTGKDAHELTPSEKLLRHEGASEDAFCYRRRIITPLAADFRPQSLPSSSPSGIRVGSVLGPLDQNSTRAGGSRQVSYGNVWAVGGVAPSAAAVDDGRGQFLRSGTNARLFRTSFPTAKPIGKDELEKHKARLAEALGFDRTQRILEMNIPRYRDKDARAKLRGKKWDGRTKWDGTRWANEGFVRKRRKPRESRTLPAAPFKVLDAPNLRDDFYCSILAYSSTCRTLAVGLSDLLYGWSETGGVKLLNLGTEPECHLTSVAFSSTEGGKGILAYGRSNRTLGLMSLFDDSPEPPSQSPLPRFELLHPAPVTCLSWKPTPTPRRSKSPINPGVIVQTDDLLVGDEIGRVYYYSVEWPERWEVERDNWAGQMTLLVRIDVHNQQICGLSWSKNGDLFATGGNDNQCFLFETSKVLDLDASTVSGTEEDSPDESAAYENDENQSSIPSTTPSGESSEAYSAAETEIQRPRASTHHVAHLKLGDQKHRWPHGAAVKAIAFCPWQDGLVATGGGSNDKCIHFFHTTSGAPLATIAVSAQVTSLIWSTTRHEIAATFGYAEPEHPVRIAVFSYPECRQVAAIPWAGEHRALYAIPFPSEPDDSRSARDGTRERGHSRTAMEGCIMVASSDKSVKFHEVWTTADKKATAGGVGMLGGSDILESLEGIDRDSEVIR</sequence>
<keyword evidence="5" id="KW-1185">Reference proteome</keyword>
<dbReference type="InterPro" id="IPR033010">
    <property type="entry name" value="Cdc20/Fizzy"/>
</dbReference>
<evidence type="ECO:0000313" key="5">
    <source>
        <dbReference type="Proteomes" id="UP001175000"/>
    </source>
</evidence>
<dbReference type="SUPFAM" id="SSF50978">
    <property type="entry name" value="WD40 repeat-like"/>
    <property type="match status" value="1"/>
</dbReference>
<feature type="compositionally biased region" description="Basic and acidic residues" evidence="3">
    <location>
        <begin position="755"/>
        <end position="769"/>
    </location>
</feature>
<dbReference type="Gene3D" id="2.130.10.10">
    <property type="entry name" value="YVTN repeat-like/Quinoprotein amine dehydrogenase"/>
    <property type="match status" value="2"/>
</dbReference>
<feature type="compositionally biased region" description="Polar residues" evidence="3">
    <location>
        <begin position="599"/>
        <end position="610"/>
    </location>
</feature>
<dbReference type="InterPro" id="IPR001680">
    <property type="entry name" value="WD40_rpt"/>
</dbReference>
<dbReference type="Pfam" id="PF00400">
    <property type="entry name" value="WD40"/>
    <property type="match status" value="1"/>
</dbReference>
<proteinExistence type="predicted"/>
<accession>A0AA39WEH9</accession>
<keyword evidence="1" id="KW-0853">WD repeat</keyword>
<dbReference type="PANTHER" id="PTHR19918">
    <property type="entry name" value="CELL DIVISION CYCLE 20 CDC20 FIZZY -RELATED"/>
    <property type="match status" value="1"/>
</dbReference>
<dbReference type="GO" id="GO:0005680">
    <property type="term" value="C:anaphase-promoting complex"/>
    <property type="evidence" value="ECO:0007669"/>
    <property type="project" value="TreeGrafter"/>
</dbReference>
<reference evidence="4" key="1">
    <citation type="submission" date="2023-06" db="EMBL/GenBank/DDBJ databases">
        <title>Genome-scale phylogeny and comparative genomics of the fungal order Sordariales.</title>
        <authorList>
            <consortium name="Lawrence Berkeley National Laboratory"/>
            <person name="Hensen N."/>
            <person name="Bonometti L."/>
            <person name="Westerberg I."/>
            <person name="Brannstrom I.O."/>
            <person name="Guillou S."/>
            <person name="Cros-Aarteil S."/>
            <person name="Calhoun S."/>
            <person name="Haridas S."/>
            <person name="Kuo A."/>
            <person name="Mondo S."/>
            <person name="Pangilinan J."/>
            <person name="Riley R."/>
            <person name="Labutti K."/>
            <person name="Andreopoulos B."/>
            <person name="Lipzen A."/>
            <person name="Chen C."/>
            <person name="Yanf M."/>
            <person name="Daum C."/>
            <person name="Ng V."/>
            <person name="Clum A."/>
            <person name="Steindorff A."/>
            <person name="Ohm R."/>
            <person name="Martin F."/>
            <person name="Silar P."/>
            <person name="Natvig D."/>
            <person name="Lalanne C."/>
            <person name="Gautier V."/>
            <person name="Ament-Velasquez S.L."/>
            <person name="Kruys A."/>
            <person name="Hutchinson M.I."/>
            <person name="Powell A.J."/>
            <person name="Barry K."/>
            <person name="Miller A.N."/>
            <person name="Grigoriev I.V."/>
            <person name="Debuchy R."/>
            <person name="Gladieux P."/>
            <person name="Thoren M.H."/>
            <person name="Johannesson H."/>
        </authorList>
    </citation>
    <scope>NUCLEOTIDE SEQUENCE</scope>
    <source>
        <strain evidence="4">CBS 606.72</strain>
    </source>
</reference>
<dbReference type="InterPro" id="IPR015943">
    <property type="entry name" value="WD40/YVTN_repeat-like_dom_sf"/>
</dbReference>
<protein>
    <submittedName>
        <fullName evidence="4">WD40-repeat-containing domain protein</fullName>
    </submittedName>
</protein>
<dbReference type="InterPro" id="IPR036322">
    <property type="entry name" value="WD40_repeat_dom_sf"/>
</dbReference>
<feature type="region of interest" description="Disordered" evidence="3">
    <location>
        <begin position="754"/>
        <end position="773"/>
    </location>
</feature>